<dbReference type="InterPro" id="IPR051350">
    <property type="entry name" value="WD_repeat-ST_regulator"/>
</dbReference>
<dbReference type="EMBL" id="FWEW01000486">
    <property type="protein sequence ID" value="SLM34992.1"/>
    <property type="molecule type" value="Genomic_DNA"/>
</dbReference>
<feature type="repeat" description="WD" evidence="3">
    <location>
        <begin position="486"/>
        <end position="527"/>
    </location>
</feature>
<reference evidence="5" key="1">
    <citation type="submission" date="2017-03" db="EMBL/GenBank/DDBJ databases">
        <authorList>
            <person name="Sharma R."/>
            <person name="Thines M."/>
        </authorList>
    </citation>
    <scope>NUCLEOTIDE SEQUENCE [LARGE SCALE GENOMIC DNA]</scope>
</reference>
<proteinExistence type="predicted"/>
<sequence>MASCCSTRQEHPVIVKFQYMRDVGTANTNLYIMGPFRPGFMPVLLDCGNSFFAPRYGFACDNVENYEIVLASGKTINANAFAHVDLYKALKGGGNNFGIVTRFDLKTFEQGKIWGGEILHPYTDVMEQLQALENFGTASGAGADPFASVETTFAFTASEPAAILNQIVYTKDQVYPEITKNFTDIQSVLFNTMRVTNLTNITIEYGTGIPDGGRYLFGTATFENNATLLAQVLSIVERTFKSVQGNYSVGVTLQAVPKSITSKGALNGGNSLGLGPEDGNLIWMDFTVIWSNAADDIALNAATEAFLTQAVQFTKAQGQYNGFLYSNYALPSQDPIASYGPVNQATLRAISKILIVCQSADDLRSQAAWDGARGRSRQHLLSELSKSISPSVMIPDHRLAVLLDQAKQSQIAKCLYHNPTSRPSLFSDHMCDRSQFPLCTVLELSESVGEVWCIGFSHDGTMLAASGEDPTVIIYDTKTFQVRHKLADHNGYVAYVAWSPDDTKLITCSNDHIARVWDTTSGTCLLKIDHHTDVVSTASWAPDGKTFVTGSLDKQAQLCLWDLNGRALYTWSSEHRVKDCAISPDGRRLVAISSEKHIIVYNFITREEEYSILLKVKMTCISISQDSQYMLVNMADNEVQLIDIETAEIVRRFLGQKQGEFVIRSAFGGGDENLIISGSQDSRVYIWHKENATLIETLEGHTSGCVNAVAWNPTDPCMFASAGDDKKVRM</sequence>
<evidence type="ECO:0000256" key="1">
    <source>
        <dbReference type="ARBA" id="ARBA00022574"/>
    </source>
</evidence>
<feature type="repeat" description="WD" evidence="3">
    <location>
        <begin position="671"/>
        <end position="697"/>
    </location>
</feature>
<dbReference type="Proteomes" id="UP000192927">
    <property type="component" value="Unassembled WGS sequence"/>
</dbReference>
<dbReference type="CDD" id="cd00200">
    <property type="entry name" value="WD40"/>
    <property type="match status" value="1"/>
</dbReference>
<dbReference type="InterPro" id="IPR001680">
    <property type="entry name" value="WD40_rpt"/>
</dbReference>
<dbReference type="Gene3D" id="3.30.465.10">
    <property type="match status" value="1"/>
</dbReference>
<dbReference type="InterPro" id="IPR015943">
    <property type="entry name" value="WD40/YVTN_repeat-like_dom_sf"/>
</dbReference>
<dbReference type="PANTHER" id="PTHR22838:SF0">
    <property type="entry name" value="WD REPEAT-CONTAINING PROTEIN 26"/>
    <property type="match status" value="1"/>
</dbReference>
<dbReference type="InterPro" id="IPR036322">
    <property type="entry name" value="WD40_repeat_dom_sf"/>
</dbReference>
<dbReference type="GO" id="GO:0050660">
    <property type="term" value="F:flavin adenine dinucleotide binding"/>
    <property type="evidence" value="ECO:0007669"/>
    <property type="project" value="InterPro"/>
</dbReference>
<keyword evidence="5" id="KW-1185">Reference proteome</keyword>
<protein>
    <submittedName>
        <fullName evidence="4">WD40/YVTN repeat-like-containing domain</fullName>
    </submittedName>
</protein>
<organism evidence="4 5">
    <name type="scientific">Lasallia pustulata</name>
    <dbReference type="NCBI Taxonomy" id="136370"/>
    <lineage>
        <taxon>Eukaryota</taxon>
        <taxon>Fungi</taxon>
        <taxon>Dikarya</taxon>
        <taxon>Ascomycota</taxon>
        <taxon>Pezizomycotina</taxon>
        <taxon>Lecanoromycetes</taxon>
        <taxon>OSLEUM clade</taxon>
        <taxon>Umbilicariomycetidae</taxon>
        <taxon>Umbilicariales</taxon>
        <taxon>Umbilicariaceae</taxon>
        <taxon>Lasallia</taxon>
    </lineage>
</organism>
<dbReference type="Gene3D" id="3.40.462.20">
    <property type="match status" value="1"/>
</dbReference>
<name>A0A1W5CW40_9LECA</name>
<feature type="repeat" description="WD" evidence="3">
    <location>
        <begin position="528"/>
        <end position="558"/>
    </location>
</feature>
<dbReference type="InterPro" id="IPR016169">
    <property type="entry name" value="FAD-bd_PCMH_sub2"/>
</dbReference>
<evidence type="ECO:0000313" key="4">
    <source>
        <dbReference type="EMBL" id="SLM34992.1"/>
    </source>
</evidence>
<dbReference type="SMART" id="SM00320">
    <property type="entry name" value="WD40"/>
    <property type="match status" value="7"/>
</dbReference>
<dbReference type="SUPFAM" id="SSF56176">
    <property type="entry name" value="FAD-binding/transporter-associated domain-like"/>
    <property type="match status" value="1"/>
</dbReference>
<dbReference type="PANTHER" id="PTHR22838">
    <property type="entry name" value="WD REPEAT PROTEIN 26-RELATED"/>
    <property type="match status" value="1"/>
</dbReference>
<evidence type="ECO:0000256" key="2">
    <source>
        <dbReference type="ARBA" id="ARBA00022737"/>
    </source>
</evidence>
<dbReference type="PROSITE" id="PS50294">
    <property type="entry name" value="WD_REPEATS_REGION"/>
    <property type="match status" value="1"/>
</dbReference>
<evidence type="ECO:0000256" key="3">
    <source>
        <dbReference type="PROSITE-ProRule" id="PRU00221"/>
    </source>
</evidence>
<dbReference type="GO" id="GO:0043161">
    <property type="term" value="P:proteasome-mediated ubiquitin-dependent protein catabolic process"/>
    <property type="evidence" value="ECO:0007669"/>
    <property type="project" value="TreeGrafter"/>
</dbReference>
<dbReference type="GO" id="GO:0034657">
    <property type="term" value="C:GID complex"/>
    <property type="evidence" value="ECO:0007669"/>
    <property type="project" value="TreeGrafter"/>
</dbReference>
<dbReference type="Gene3D" id="2.130.10.10">
    <property type="entry name" value="YVTN repeat-like/Quinoprotein amine dehydrogenase"/>
    <property type="match status" value="1"/>
</dbReference>
<evidence type="ECO:0000313" key="5">
    <source>
        <dbReference type="Proteomes" id="UP000192927"/>
    </source>
</evidence>
<dbReference type="AlphaFoldDB" id="A0A1W5CW40"/>
<accession>A0A1W5CW40</accession>
<dbReference type="SUPFAM" id="SSF50978">
    <property type="entry name" value="WD40 repeat-like"/>
    <property type="match status" value="1"/>
</dbReference>
<dbReference type="InterPro" id="IPR036318">
    <property type="entry name" value="FAD-bd_PCMH-like_sf"/>
</dbReference>
<dbReference type="InterPro" id="IPR019775">
    <property type="entry name" value="WD40_repeat_CS"/>
</dbReference>
<dbReference type="PROSITE" id="PS00678">
    <property type="entry name" value="WD_REPEATS_1"/>
    <property type="match status" value="1"/>
</dbReference>
<keyword evidence="2" id="KW-0677">Repeat</keyword>
<dbReference type="Pfam" id="PF00400">
    <property type="entry name" value="WD40"/>
    <property type="match status" value="4"/>
</dbReference>
<keyword evidence="1 3" id="KW-0853">WD repeat</keyword>
<dbReference type="PROSITE" id="PS50082">
    <property type="entry name" value="WD_REPEATS_2"/>
    <property type="match status" value="3"/>
</dbReference>